<evidence type="ECO:0000256" key="1">
    <source>
        <dbReference type="ARBA" id="ARBA00022737"/>
    </source>
</evidence>
<dbReference type="PANTHER" id="PTHR23048:SF0">
    <property type="entry name" value="CALMODULIN LIKE 3"/>
    <property type="match status" value="1"/>
</dbReference>
<keyword evidence="2" id="KW-0106">Calcium</keyword>
<dbReference type="STRING" id="70415.A0A5S6PYX1"/>
<feature type="domain" description="EF-hand" evidence="4">
    <location>
        <begin position="171"/>
        <end position="206"/>
    </location>
</feature>
<dbReference type="Proteomes" id="UP000046395">
    <property type="component" value="Unassembled WGS sequence"/>
</dbReference>
<evidence type="ECO:0000313" key="5">
    <source>
        <dbReference type="Proteomes" id="UP000046395"/>
    </source>
</evidence>
<evidence type="ECO:0000313" key="7">
    <source>
        <dbReference type="WBParaSite" id="TMUE_0000001194.1"/>
    </source>
</evidence>
<evidence type="ECO:0000256" key="3">
    <source>
        <dbReference type="SAM" id="MobiDB-lite"/>
    </source>
</evidence>
<reference evidence="5" key="1">
    <citation type="submission" date="2013-11" db="EMBL/GenBank/DDBJ databases">
        <authorList>
            <person name="Aslett M."/>
        </authorList>
    </citation>
    <scope>NUCLEOTIDE SEQUENCE [LARGE SCALE GENOMIC DNA]</scope>
    <source>
        <strain evidence="5">Edinburgh</strain>
    </source>
</reference>
<dbReference type="PROSITE" id="PS00018">
    <property type="entry name" value="EF_HAND_1"/>
    <property type="match status" value="3"/>
</dbReference>
<keyword evidence="1" id="KW-0677">Repeat</keyword>
<accession>A0A5S6PYX1</accession>
<dbReference type="WBParaSite" id="TMUE_3000012757.1">
    <property type="protein sequence ID" value="TMUE_3000012757.1"/>
    <property type="gene ID" value="WBGene00294279"/>
</dbReference>
<protein>
    <submittedName>
        <fullName evidence="6 7">EF-hand domain-containing protein</fullName>
    </submittedName>
</protein>
<dbReference type="InterPro" id="IPR002048">
    <property type="entry name" value="EF_hand_dom"/>
</dbReference>
<proteinExistence type="predicted"/>
<sequence>MFPDRFLEYNQDHVQQGKSTKGSTQKKKSTGEKPDSPEGPSDDQLKAKKGSGKNTNSDESAPTFTEPDLTDYTISDRISSLNEKEKALVKQLPRLSRKERRKYRSAFYLFDKNHDGKVTAAELAAGMQALNHKFTNEEAASMVQRYAENGEGTVDFRGFLKIMYDHPTYLDKNAEVITAFLIFDQDKDGYINKEDVRNGMATLGIKVSDAEIASMFQAGDHDRDGRINFKEFVQVWVDSVKRS</sequence>
<evidence type="ECO:0000256" key="2">
    <source>
        <dbReference type="ARBA" id="ARBA00022837"/>
    </source>
</evidence>
<dbReference type="SUPFAM" id="SSF47473">
    <property type="entry name" value="EF-hand"/>
    <property type="match status" value="1"/>
</dbReference>
<feature type="compositionally biased region" description="Polar residues" evidence="3">
    <location>
        <begin position="52"/>
        <end position="63"/>
    </location>
</feature>
<name>A0A5S6PYX1_TRIMR</name>
<reference evidence="5" key="2">
    <citation type="submission" date="2014-03" db="EMBL/GenBank/DDBJ databases">
        <title>The whipworm genome and dual-species transcriptomics of an intimate host-pathogen interaction.</title>
        <authorList>
            <person name="Foth B.J."/>
            <person name="Tsai I.J."/>
            <person name="Reid A.J."/>
            <person name="Bancroft A.J."/>
            <person name="Nichol S."/>
            <person name="Tracey A."/>
            <person name="Holroyd N."/>
            <person name="Cotton J.A."/>
            <person name="Stanley E.J."/>
            <person name="Zarowiecki M."/>
            <person name="Liu J.Z."/>
            <person name="Huckvale T."/>
            <person name="Cooper P.J."/>
            <person name="Grencis R.K."/>
            <person name="Berriman M."/>
        </authorList>
    </citation>
    <scope>NUCLEOTIDE SEQUENCE [LARGE SCALE GENOMIC DNA]</scope>
    <source>
        <strain evidence="5">Edinburgh</strain>
    </source>
</reference>
<feature type="domain" description="EF-hand" evidence="4">
    <location>
        <begin position="98"/>
        <end position="133"/>
    </location>
</feature>
<dbReference type="AlphaFoldDB" id="A0A5S6PYX1"/>
<dbReference type="InterPro" id="IPR018247">
    <property type="entry name" value="EF_Hand_1_Ca_BS"/>
</dbReference>
<feature type="domain" description="EF-hand" evidence="4">
    <location>
        <begin position="207"/>
        <end position="242"/>
    </location>
</feature>
<feature type="region of interest" description="Disordered" evidence="3">
    <location>
        <begin position="1"/>
        <end position="69"/>
    </location>
</feature>
<feature type="compositionally biased region" description="Basic and acidic residues" evidence="3">
    <location>
        <begin position="1"/>
        <end position="11"/>
    </location>
</feature>
<dbReference type="WBParaSite" id="TMUE_0000000153.1">
    <property type="protein sequence ID" value="TMUE_0000000153.1"/>
    <property type="gene ID" value="WBGene00296101"/>
</dbReference>
<dbReference type="SMART" id="SM00054">
    <property type="entry name" value="EFh"/>
    <property type="match status" value="3"/>
</dbReference>
<dbReference type="InterPro" id="IPR011992">
    <property type="entry name" value="EF-hand-dom_pair"/>
</dbReference>
<dbReference type="PROSITE" id="PS50222">
    <property type="entry name" value="EF_HAND_2"/>
    <property type="match status" value="3"/>
</dbReference>
<dbReference type="WBParaSite" id="TMUE_0000001194.1">
    <property type="protein sequence ID" value="TMUE_0000001194.1"/>
    <property type="gene ID" value="WBGene00297103"/>
</dbReference>
<evidence type="ECO:0000259" key="4">
    <source>
        <dbReference type="PROSITE" id="PS50222"/>
    </source>
</evidence>
<dbReference type="GO" id="GO:0016460">
    <property type="term" value="C:myosin II complex"/>
    <property type="evidence" value="ECO:0007669"/>
    <property type="project" value="TreeGrafter"/>
</dbReference>
<reference evidence="6 7" key="3">
    <citation type="submission" date="2019-12" db="UniProtKB">
        <authorList>
            <consortium name="WormBaseParasite"/>
        </authorList>
    </citation>
    <scope>IDENTIFICATION</scope>
</reference>
<dbReference type="InterPro" id="IPR050230">
    <property type="entry name" value="CALM/Myosin/TropC-like"/>
</dbReference>
<organism evidence="5 6">
    <name type="scientific">Trichuris muris</name>
    <name type="common">Mouse whipworm</name>
    <dbReference type="NCBI Taxonomy" id="70415"/>
    <lineage>
        <taxon>Eukaryota</taxon>
        <taxon>Metazoa</taxon>
        <taxon>Ecdysozoa</taxon>
        <taxon>Nematoda</taxon>
        <taxon>Enoplea</taxon>
        <taxon>Dorylaimia</taxon>
        <taxon>Trichinellida</taxon>
        <taxon>Trichuridae</taxon>
        <taxon>Trichuris</taxon>
    </lineage>
</organism>
<dbReference type="GO" id="GO:0005509">
    <property type="term" value="F:calcium ion binding"/>
    <property type="evidence" value="ECO:0007669"/>
    <property type="project" value="InterPro"/>
</dbReference>
<keyword evidence="5" id="KW-1185">Reference proteome</keyword>
<dbReference type="FunFam" id="1.10.238.10:FF:000001">
    <property type="entry name" value="Calmodulin 1"/>
    <property type="match status" value="1"/>
</dbReference>
<dbReference type="CDD" id="cd00051">
    <property type="entry name" value="EFh"/>
    <property type="match status" value="2"/>
</dbReference>
<dbReference type="Gene3D" id="1.10.238.10">
    <property type="entry name" value="EF-hand"/>
    <property type="match status" value="1"/>
</dbReference>
<dbReference type="Pfam" id="PF13499">
    <property type="entry name" value="EF-hand_7"/>
    <property type="match status" value="2"/>
</dbReference>
<evidence type="ECO:0000313" key="6">
    <source>
        <dbReference type="WBParaSite" id="TMUE_0000000153.1"/>
    </source>
</evidence>
<dbReference type="PANTHER" id="PTHR23048">
    <property type="entry name" value="MYOSIN LIGHT CHAIN 1, 3"/>
    <property type="match status" value="1"/>
</dbReference>